<organism evidence="3 4">
    <name type="scientific">Magnaporthiopsis poae (strain ATCC 64411 / 73-15)</name>
    <name type="common">Kentucky bluegrass fungus</name>
    <name type="synonym">Magnaporthe poae</name>
    <dbReference type="NCBI Taxonomy" id="644358"/>
    <lineage>
        <taxon>Eukaryota</taxon>
        <taxon>Fungi</taxon>
        <taxon>Dikarya</taxon>
        <taxon>Ascomycota</taxon>
        <taxon>Pezizomycotina</taxon>
        <taxon>Sordariomycetes</taxon>
        <taxon>Sordariomycetidae</taxon>
        <taxon>Magnaporthales</taxon>
        <taxon>Magnaporthaceae</taxon>
        <taxon>Magnaporthiopsis</taxon>
    </lineage>
</organism>
<protein>
    <submittedName>
        <fullName evidence="2 3">Uncharacterized protein</fullName>
    </submittedName>
</protein>
<proteinExistence type="predicted"/>
<reference evidence="3" key="4">
    <citation type="journal article" date="2015" name="G3 (Bethesda)">
        <title>Genome sequences of three phytopathogenic species of the Magnaporthaceae family of fungi.</title>
        <authorList>
            <person name="Okagaki L.H."/>
            <person name="Nunes C.C."/>
            <person name="Sailsbery J."/>
            <person name="Clay B."/>
            <person name="Brown D."/>
            <person name="John T."/>
            <person name="Oh Y."/>
            <person name="Young N."/>
            <person name="Fitzgerald M."/>
            <person name="Haas B.J."/>
            <person name="Zeng Q."/>
            <person name="Young S."/>
            <person name="Adiconis X."/>
            <person name="Fan L."/>
            <person name="Levin J.Z."/>
            <person name="Mitchell T.K."/>
            <person name="Okubara P.A."/>
            <person name="Farman M.L."/>
            <person name="Kohn L.M."/>
            <person name="Birren B."/>
            <person name="Ma L.-J."/>
            <person name="Dean R.A."/>
        </authorList>
    </citation>
    <scope>NUCLEOTIDE SEQUENCE</scope>
    <source>
        <strain evidence="3">ATCC 64411 / 73-15</strain>
    </source>
</reference>
<reference evidence="2" key="2">
    <citation type="submission" date="2010-05" db="EMBL/GenBank/DDBJ databases">
        <title>The Genome Sequence of Magnaporthe poae strain ATCC 64411.</title>
        <authorList>
            <consortium name="The Broad Institute Genome Sequencing Platform"/>
            <consortium name="Broad Institute Genome Sequencing Center for Infectious Disease"/>
            <person name="Ma L.-J."/>
            <person name="Dead R."/>
            <person name="Young S."/>
            <person name="Zeng Q."/>
            <person name="Koehrsen M."/>
            <person name="Alvarado L."/>
            <person name="Berlin A."/>
            <person name="Chapman S.B."/>
            <person name="Chen Z."/>
            <person name="Freedman E."/>
            <person name="Gellesch M."/>
            <person name="Goldberg J."/>
            <person name="Griggs A."/>
            <person name="Gujja S."/>
            <person name="Heilman E.R."/>
            <person name="Heiman D."/>
            <person name="Hepburn T."/>
            <person name="Howarth C."/>
            <person name="Jen D."/>
            <person name="Larson L."/>
            <person name="Mehta T."/>
            <person name="Neiman D."/>
            <person name="Pearson M."/>
            <person name="Roberts A."/>
            <person name="Saif S."/>
            <person name="Shea T."/>
            <person name="Shenoy N."/>
            <person name="Sisk P."/>
            <person name="Stolte C."/>
            <person name="Sykes S."/>
            <person name="Walk T."/>
            <person name="White J."/>
            <person name="Yandava C."/>
            <person name="Haas B."/>
            <person name="Nusbaum C."/>
            <person name="Birren B."/>
        </authorList>
    </citation>
    <scope>NUCLEOTIDE SEQUENCE</scope>
    <source>
        <strain evidence="2">ATCC 64411</strain>
    </source>
</reference>
<evidence type="ECO:0000256" key="1">
    <source>
        <dbReference type="SAM" id="MobiDB-lite"/>
    </source>
</evidence>
<dbReference type="Proteomes" id="UP000011715">
    <property type="component" value="Unassembled WGS sequence"/>
</dbReference>
<evidence type="ECO:0000313" key="3">
    <source>
        <dbReference type="EnsemblFungi" id="MAPG_00446T0"/>
    </source>
</evidence>
<reference evidence="2" key="3">
    <citation type="submission" date="2011-03" db="EMBL/GenBank/DDBJ databases">
        <title>Annotation of Magnaporthe poae ATCC 64411.</title>
        <authorList>
            <person name="Ma L.-J."/>
            <person name="Dead R."/>
            <person name="Young S.K."/>
            <person name="Zeng Q."/>
            <person name="Gargeya S."/>
            <person name="Fitzgerald M."/>
            <person name="Haas B."/>
            <person name="Abouelleil A."/>
            <person name="Alvarado L."/>
            <person name="Arachchi H.M."/>
            <person name="Berlin A."/>
            <person name="Brown A."/>
            <person name="Chapman S.B."/>
            <person name="Chen Z."/>
            <person name="Dunbar C."/>
            <person name="Freedman E."/>
            <person name="Gearin G."/>
            <person name="Gellesch M."/>
            <person name="Goldberg J."/>
            <person name="Griggs A."/>
            <person name="Gujja S."/>
            <person name="Heiman D."/>
            <person name="Howarth C."/>
            <person name="Larson L."/>
            <person name="Lui A."/>
            <person name="MacDonald P.J.P."/>
            <person name="Mehta T."/>
            <person name="Montmayeur A."/>
            <person name="Murphy C."/>
            <person name="Neiman D."/>
            <person name="Pearson M."/>
            <person name="Priest M."/>
            <person name="Roberts A."/>
            <person name="Saif S."/>
            <person name="Shea T."/>
            <person name="Shenoy N."/>
            <person name="Sisk P."/>
            <person name="Stolte C."/>
            <person name="Sykes S."/>
            <person name="Yandava C."/>
            <person name="Wortman J."/>
            <person name="Nusbaum C."/>
            <person name="Birren B."/>
        </authorList>
    </citation>
    <scope>NUCLEOTIDE SEQUENCE</scope>
    <source>
        <strain evidence="2">ATCC 64411</strain>
    </source>
</reference>
<feature type="compositionally biased region" description="Polar residues" evidence="1">
    <location>
        <begin position="38"/>
        <end position="47"/>
    </location>
</feature>
<feature type="region of interest" description="Disordered" evidence="1">
    <location>
        <begin position="26"/>
        <end position="47"/>
    </location>
</feature>
<keyword evidence="4" id="KW-1185">Reference proteome</keyword>
<gene>
    <name evidence="2" type="ORF">MAPG_00446</name>
</gene>
<reference evidence="4" key="1">
    <citation type="submission" date="2010-05" db="EMBL/GenBank/DDBJ databases">
        <title>The genome sequence of Magnaporthe poae strain ATCC 64411.</title>
        <authorList>
            <person name="Ma L.-J."/>
            <person name="Dead R."/>
            <person name="Young S."/>
            <person name="Zeng Q."/>
            <person name="Koehrsen M."/>
            <person name="Alvarado L."/>
            <person name="Berlin A."/>
            <person name="Chapman S.B."/>
            <person name="Chen Z."/>
            <person name="Freedman E."/>
            <person name="Gellesch M."/>
            <person name="Goldberg J."/>
            <person name="Griggs A."/>
            <person name="Gujja S."/>
            <person name="Heilman E.R."/>
            <person name="Heiman D."/>
            <person name="Hepburn T."/>
            <person name="Howarth C."/>
            <person name="Jen D."/>
            <person name="Larson L."/>
            <person name="Mehta T."/>
            <person name="Neiman D."/>
            <person name="Pearson M."/>
            <person name="Roberts A."/>
            <person name="Saif S."/>
            <person name="Shea T."/>
            <person name="Shenoy N."/>
            <person name="Sisk P."/>
            <person name="Stolte C."/>
            <person name="Sykes S."/>
            <person name="Walk T."/>
            <person name="White J."/>
            <person name="Yandava C."/>
            <person name="Haas B."/>
            <person name="Nusbaum C."/>
            <person name="Birren B."/>
        </authorList>
    </citation>
    <scope>NUCLEOTIDE SEQUENCE [LARGE SCALE GENOMIC DNA]</scope>
    <source>
        <strain evidence="4">ATCC 64411 / 73-15</strain>
    </source>
</reference>
<accession>A0A0C4DL12</accession>
<name>A0A0C4DL12_MAGP6</name>
<evidence type="ECO:0000313" key="4">
    <source>
        <dbReference type="Proteomes" id="UP000011715"/>
    </source>
</evidence>
<evidence type="ECO:0000313" key="2">
    <source>
        <dbReference type="EMBL" id="KLU81356.1"/>
    </source>
</evidence>
<dbReference type="VEuPathDB" id="FungiDB:MAPG_00446"/>
<dbReference type="EMBL" id="ADBL01000104">
    <property type="status" value="NOT_ANNOTATED_CDS"/>
    <property type="molecule type" value="Genomic_DNA"/>
</dbReference>
<dbReference type="EnsemblFungi" id="MAPG_00446T0">
    <property type="protein sequence ID" value="MAPG_00446T0"/>
    <property type="gene ID" value="MAPG_00446"/>
</dbReference>
<dbReference type="AlphaFoldDB" id="A0A0C4DL12"/>
<dbReference type="EMBL" id="GL876966">
    <property type="protein sequence ID" value="KLU81356.1"/>
    <property type="molecule type" value="Genomic_DNA"/>
</dbReference>
<sequence>MTCQGAPIAASYTCSSGAATYDRPVPGGATMPKVEGTQKGQAPESSFLVPNSSPIVVAADERHTLDRIRTSRLARWPPLAPDSVLCQPMTADDARYCSPGGAPNELDPLPPVPPGVVHGTASPPSVFILLRGRRYQGAGSLIPILAARNMTSYQRSNLSPTRETHQQLTIRCVLAALAGAAVATMSPQRSRAT</sequence>
<reference evidence="3" key="5">
    <citation type="submission" date="2015-06" db="UniProtKB">
        <authorList>
            <consortium name="EnsemblFungi"/>
        </authorList>
    </citation>
    <scope>IDENTIFICATION</scope>
    <source>
        <strain evidence="3">ATCC 64411</strain>
    </source>
</reference>